<dbReference type="InterPro" id="IPR001611">
    <property type="entry name" value="Leu-rich_rpt"/>
</dbReference>
<evidence type="ECO:0000313" key="5">
    <source>
        <dbReference type="EMBL" id="CAJ1374566.1"/>
    </source>
</evidence>
<name>A0AA36MJW8_9DINO</name>
<dbReference type="InterPro" id="IPR050216">
    <property type="entry name" value="LRR_domain-containing"/>
</dbReference>
<dbReference type="PROSITE" id="PS50011">
    <property type="entry name" value="PROTEIN_KINASE_DOM"/>
    <property type="match status" value="1"/>
</dbReference>
<dbReference type="SUPFAM" id="SSF52058">
    <property type="entry name" value="L domain-like"/>
    <property type="match status" value="1"/>
</dbReference>
<dbReference type="InterPro" id="IPR017441">
    <property type="entry name" value="Protein_kinase_ATP_BS"/>
</dbReference>
<evidence type="ECO:0000259" key="4">
    <source>
        <dbReference type="PROSITE" id="PS50011"/>
    </source>
</evidence>
<dbReference type="PROSITE" id="PS51450">
    <property type="entry name" value="LRR"/>
    <property type="match status" value="2"/>
</dbReference>
<dbReference type="InterPro" id="IPR032675">
    <property type="entry name" value="LRR_dom_sf"/>
</dbReference>
<accession>A0AA36MJW8</accession>
<dbReference type="GO" id="GO:0004672">
    <property type="term" value="F:protein kinase activity"/>
    <property type="evidence" value="ECO:0007669"/>
    <property type="project" value="InterPro"/>
</dbReference>
<dbReference type="AlphaFoldDB" id="A0AA36MJW8"/>
<reference evidence="5" key="1">
    <citation type="submission" date="2023-08" db="EMBL/GenBank/DDBJ databases">
        <authorList>
            <person name="Chen Y."/>
            <person name="Shah S."/>
            <person name="Dougan E. K."/>
            <person name="Thang M."/>
            <person name="Chan C."/>
        </authorList>
    </citation>
    <scope>NUCLEOTIDE SEQUENCE</scope>
</reference>
<keyword evidence="2" id="KW-0677">Repeat</keyword>
<dbReference type="Pfam" id="PF00069">
    <property type="entry name" value="Pkinase"/>
    <property type="match status" value="1"/>
</dbReference>
<feature type="domain" description="Protein kinase" evidence="4">
    <location>
        <begin position="213"/>
        <end position="438"/>
    </location>
</feature>
<dbReference type="GO" id="GO:0005737">
    <property type="term" value="C:cytoplasm"/>
    <property type="evidence" value="ECO:0007669"/>
    <property type="project" value="TreeGrafter"/>
</dbReference>
<dbReference type="PANTHER" id="PTHR48051">
    <property type="match status" value="1"/>
</dbReference>
<keyword evidence="6" id="KW-1185">Reference proteome</keyword>
<dbReference type="InterPro" id="IPR011009">
    <property type="entry name" value="Kinase-like_dom_sf"/>
</dbReference>
<organism evidence="5 6">
    <name type="scientific">Effrenium voratum</name>
    <dbReference type="NCBI Taxonomy" id="2562239"/>
    <lineage>
        <taxon>Eukaryota</taxon>
        <taxon>Sar</taxon>
        <taxon>Alveolata</taxon>
        <taxon>Dinophyceae</taxon>
        <taxon>Suessiales</taxon>
        <taxon>Symbiodiniaceae</taxon>
        <taxon>Effrenium</taxon>
    </lineage>
</organism>
<dbReference type="SUPFAM" id="SSF56112">
    <property type="entry name" value="Protein kinase-like (PK-like)"/>
    <property type="match status" value="1"/>
</dbReference>
<dbReference type="InterPro" id="IPR000719">
    <property type="entry name" value="Prot_kinase_dom"/>
</dbReference>
<keyword evidence="3" id="KW-0067">ATP-binding</keyword>
<dbReference type="SMART" id="SM00364">
    <property type="entry name" value="LRR_BAC"/>
    <property type="match status" value="2"/>
</dbReference>
<keyword evidence="3" id="KW-0547">Nucleotide-binding</keyword>
<dbReference type="PROSITE" id="PS00107">
    <property type="entry name" value="PROTEIN_KINASE_ATP"/>
    <property type="match status" value="1"/>
</dbReference>
<sequence>MEATGEEALRLLKEPKAESLAALRVLKVFKAGLSELPESIGLCQQLVQLDLGGNALSSFAAIPALPQLEILFASDTGLAQLPDLSACPRLRMLGVKDNRLTALDGDLLPITLEWLIAAGNQISELPNLGRLGKVRKLMLSHNRLSCAALAPVARIEALEMLRVAANCLEAFPEELLSHRRLAWVAVGGNPFAEEALGRTLATGAAASLDFSEVTLGPKLGSGAGATVYQGTWDQRSVAVKIWDAERFSDGTALTEWGANRVASSPGHEALVAVLGTFEEPRGMVLELLPEAKAAGRPPSFASVTRDAAPVAGDPRWTPGAAKRIAGRVAQAAEYLHGKGLMHGDIYLHNTLVICTPGAGDGGTEVADCRLSDFGAAAAVDSEQLRRLEVRAFGWLLQDLVESGGEGAEMELLKELRARCGAADPLQLPSFAELAKLLA</sequence>
<feature type="binding site" evidence="3">
    <location>
        <position position="240"/>
    </location>
    <ligand>
        <name>ATP</name>
        <dbReference type="ChEBI" id="CHEBI:30616"/>
    </ligand>
</feature>
<gene>
    <name evidence="5" type="ORF">EVOR1521_LOCUS4092</name>
</gene>
<dbReference type="EMBL" id="CAUJNA010000262">
    <property type="protein sequence ID" value="CAJ1374566.1"/>
    <property type="molecule type" value="Genomic_DNA"/>
</dbReference>
<dbReference type="Gene3D" id="1.10.510.10">
    <property type="entry name" value="Transferase(Phosphotransferase) domain 1"/>
    <property type="match status" value="1"/>
</dbReference>
<evidence type="ECO:0000256" key="2">
    <source>
        <dbReference type="ARBA" id="ARBA00022737"/>
    </source>
</evidence>
<evidence type="ECO:0000256" key="1">
    <source>
        <dbReference type="ARBA" id="ARBA00022614"/>
    </source>
</evidence>
<evidence type="ECO:0000256" key="3">
    <source>
        <dbReference type="PROSITE-ProRule" id="PRU10141"/>
    </source>
</evidence>
<dbReference type="Gene3D" id="3.30.200.20">
    <property type="entry name" value="Phosphorylase Kinase, domain 1"/>
    <property type="match status" value="1"/>
</dbReference>
<dbReference type="GO" id="GO:0005524">
    <property type="term" value="F:ATP binding"/>
    <property type="evidence" value="ECO:0007669"/>
    <property type="project" value="UniProtKB-UniRule"/>
</dbReference>
<comment type="caution">
    <text evidence="5">The sequence shown here is derived from an EMBL/GenBank/DDBJ whole genome shotgun (WGS) entry which is preliminary data.</text>
</comment>
<proteinExistence type="predicted"/>
<protein>
    <recommendedName>
        <fullName evidence="4">Protein kinase domain-containing protein</fullName>
    </recommendedName>
</protein>
<dbReference type="Gene3D" id="3.80.10.10">
    <property type="entry name" value="Ribonuclease Inhibitor"/>
    <property type="match status" value="1"/>
</dbReference>
<dbReference type="PANTHER" id="PTHR48051:SF1">
    <property type="entry name" value="RAS SUPPRESSOR PROTEIN 1"/>
    <property type="match status" value="1"/>
</dbReference>
<evidence type="ECO:0000313" key="6">
    <source>
        <dbReference type="Proteomes" id="UP001178507"/>
    </source>
</evidence>
<dbReference type="Proteomes" id="UP001178507">
    <property type="component" value="Unassembled WGS sequence"/>
</dbReference>
<keyword evidence="1" id="KW-0433">Leucine-rich repeat</keyword>